<keyword evidence="3" id="KW-1185">Reference proteome</keyword>
<dbReference type="EMBL" id="CM016553">
    <property type="protein sequence ID" value="TKW32696.1"/>
    <property type="molecule type" value="Genomic_DNA"/>
</dbReference>
<dbReference type="AlphaFoldDB" id="A0A4V6DB51"/>
<organism evidence="2 3">
    <name type="scientific">Setaria viridis</name>
    <name type="common">Green bristlegrass</name>
    <name type="synonym">Setaria italica subsp. viridis</name>
    <dbReference type="NCBI Taxonomy" id="4556"/>
    <lineage>
        <taxon>Eukaryota</taxon>
        <taxon>Viridiplantae</taxon>
        <taxon>Streptophyta</taxon>
        <taxon>Embryophyta</taxon>
        <taxon>Tracheophyta</taxon>
        <taxon>Spermatophyta</taxon>
        <taxon>Magnoliopsida</taxon>
        <taxon>Liliopsida</taxon>
        <taxon>Poales</taxon>
        <taxon>Poaceae</taxon>
        <taxon>PACMAD clade</taxon>
        <taxon>Panicoideae</taxon>
        <taxon>Panicodae</taxon>
        <taxon>Paniceae</taxon>
        <taxon>Cenchrinae</taxon>
        <taxon>Setaria</taxon>
    </lineage>
</organism>
<proteinExistence type="predicted"/>
<name>A0A4V6DB51_SETVI</name>
<evidence type="ECO:0000256" key="1">
    <source>
        <dbReference type="SAM" id="MobiDB-lite"/>
    </source>
</evidence>
<protein>
    <submittedName>
        <fullName evidence="2">Uncharacterized protein</fullName>
    </submittedName>
</protein>
<gene>
    <name evidence="2" type="ORF">SEVIR_2G184532v2</name>
</gene>
<dbReference type="Proteomes" id="UP000298652">
    <property type="component" value="Chromosome 2"/>
</dbReference>
<reference evidence="2" key="1">
    <citation type="submission" date="2019-03" db="EMBL/GenBank/DDBJ databases">
        <title>WGS assembly of Setaria viridis.</title>
        <authorList>
            <person name="Huang P."/>
            <person name="Jenkins J."/>
            <person name="Grimwood J."/>
            <person name="Barry K."/>
            <person name="Healey A."/>
            <person name="Mamidi S."/>
            <person name="Sreedasyam A."/>
            <person name="Shu S."/>
            <person name="Feldman M."/>
            <person name="Wu J."/>
            <person name="Yu Y."/>
            <person name="Chen C."/>
            <person name="Johnson J."/>
            <person name="Rokhsar D."/>
            <person name="Baxter I."/>
            <person name="Schmutz J."/>
            <person name="Brutnell T."/>
            <person name="Kellogg E."/>
        </authorList>
    </citation>
    <scope>NUCLEOTIDE SEQUENCE [LARGE SCALE GENOMIC DNA]</scope>
</reference>
<dbReference type="Gramene" id="TKW32696">
    <property type="protein sequence ID" value="TKW32696"/>
    <property type="gene ID" value="SEVIR_2G184532v2"/>
</dbReference>
<evidence type="ECO:0000313" key="3">
    <source>
        <dbReference type="Proteomes" id="UP000298652"/>
    </source>
</evidence>
<feature type="region of interest" description="Disordered" evidence="1">
    <location>
        <begin position="162"/>
        <end position="215"/>
    </location>
</feature>
<evidence type="ECO:0000313" key="2">
    <source>
        <dbReference type="EMBL" id="TKW32696.1"/>
    </source>
</evidence>
<sequence>MHALVTDYNVAYLPQITVFSLVLISGSVRHKLHLLFTCQNNWLEQTKFLSIVHRDTEGGSILPFIFVGFHVKDTSFICKLDSSSWAILMCRHVSGVMCRVDACRRMCSFLAGAKRPAETPRRDGNLPQAASEALAIFRRPSLLNVLPTSRLRPLLLYAPPTPRLRLPSSSTSPPPPLPRQPREALRASPARPPAPKNRRFRKEGREGTEAPACRG</sequence>
<accession>A0A4V6DB51</accession>